<evidence type="ECO:0000256" key="1">
    <source>
        <dbReference type="ARBA" id="ARBA00011073"/>
    </source>
</evidence>
<evidence type="ECO:0000256" key="3">
    <source>
        <dbReference type="ARBA" id="ARBA00022801"/>
    </source>
</evidence>
<dbReference type="PROSITE" id="PS00138">
    <property type="entry name" value="SUBTILASE_SER"/>
    <property type="match status" value="1"/>
</dbReference>
<dbReference type="Proteomes" id="UP000011087">
    <property type="component" value="Unassembled WGS sequence"/>
</dbReference>
<evidence type="ECO:0000313" key="8">
    <source>
        <dbReference type="EnsemblProtists" id="EKX39536"/>
    </source>
</evidence>
<dbReference type="HOGENOM" id="CLU_025163_0_0_1"/>
<dbReference type="SUPFAM" id="SSF52743">
    <property type="entry name" value="Subtilisin-like"/>
    <property type="match status" value="1"/>
</dbReference>
<dbReference type="EnsemblProtists" id="EKX39536">
    <property type="protein sequence ID" value="EKX39536"/>
    <property type="gene ID" value="GUITHDRAFT_76253"/>
</dbReference>
<dbReference type="GO" id="GO:0004252">
    <property type="term" value="F:serine-type endopeptidase activity"/>
    <property type="evidence" value="ECO:0007669"/>
    <property type="project" value="InterPro"/>
</dbReference>
<dbReference type="PANTHER" id="PTHR43399">
    <property type="entry name" value="SUBTILISIN-RELATED"/>
    <property type="match status" value="1"/>
</dbReference>
<dbReference type="Gene3D" id="2.60.120.380">
    <property type="match status" value="1"/>
</dbReference>
<accession>L1ITE2</accession>
<dbReference type="InterPro" id="IPR008979">
    <property type="entry name" value="Galactose-bd-like_sf"/>
</dbReference>
<name>L1ITE2_GUITC</name>
<protein>
    <recommendedName>
        <fullName evidence="6">Peptidase S8/S53 domain-containing protein</fullName>
    </recommendedName>
</protein>
<keyword evidence="2" id="KW-0645">Protease</keyword>
<dbReference type="InterPro" id="IPR022398">
    <property type="entry name" value="Peptidase_S8_His-AS"/>
</dbReference>
<dbReference type="PROSITE" id="PS00137">
    <property type="entry name" value="SUBTILASE_HIS"/>
    <property type="match status" value="1"/>
</dbReference>
<keyword evidence="4" id="KW-0720">Serine protease</keyword>
<comment type="similarity">
    <text evidence="1 5">Belongs to the peptidase S8 family.</text>
</comment>
<dbReference type="InterPro" id="IPR051048">
    <property type="entry name" value="Peptidase_S8/S53_subtilisin"/>
</dbReference>
<reference evidence="7 9" key="1">
    <citation type="journal article" date="2012" name="Nature">
        <title>Algal genomes reveal evolutionary mosaicism and the fate of nucleomorphs.</title>
        <authorList>
            <consortium name="DOE Joint Genome Institute"/>
            <person name="Curtis B.A."/>
            <person name="Tanifuji G."/>
            <person name="Burki F."/>
            <person name="Gruber A."/>
            <person name="Irimia M."/>
            <person name="Maruyama S."/>
            <person name="Arias M.C."/>
            <person name="Ball S.G."/>
            <person name="Gile G.H."/>
            <person name="Hirakawa Y."/>
            <person name="Hopkins J.F."/>
            <person name="Kuo A."/>
            <person name="Rensing S.A."/>
            <person name="Schmutz J."/>
            <person name="Symeonidi A."/>
            <person name="Elias M."/>
            <person name="Eveleigh R.J."/>
            <person name="Herman E.K."/>
            <person name="Klute M.J."/>
            <person name="Nakayama T."/>
            <person name="Obornik M."/>
            <person name="Reyes-Prieto A."/>
            <person name="Armbrust E.V."/>
            <person name="Aves S.J."/>
            <person name="Beiko R.G."/>
            <person name="Coutinho P."/>
            <person name="Dacks J.B."/>
            <person name="Durnford D.G."/>
            <person name="Fast N.M."/>
            <person name="Green B.R."/>
            <person name="Grisdale C.J."/>
            <person name="Hempel F."/>
            <person name="Henrissat B."/>
            <person name="Hoppner M.P."/>
            <person name="Ishida K."/>
            <person name="Kim E."/>
            <person name="Koreny L."/>
            <person name="Kroth P.G."/>
            <person name="Liu Y."/>
            <person name="Malik S.B."/>
            <person name="Maier U.G."/>
            <person name="McRose D."/>
            <person name="Mock T."/>
            <person name="Neilson J.A."/>
            <person name="Onodera N.T."/>
            <person name="Poole A.M."/>
            <person name="Pritham E.J."/>
            <person name="Richards T.A."/>
            <person name="Rocap G."/>
            <person name="Roy S.W."/>
            <person name="Sarai C."/>
            <person name="Schaack S."/>
            <person name="Shirato S."/>
            <person name="Slamovits C.H."/>
            <person name="Spencer D.F."/>
            <person name="Suzuki S."/>
            <person name="Worden A.Z."/>
            <person name="Zauner S."/>
            <person name="Barry K."/>
            <person name="Bell C."/>
            <person name="Bharti A.K."/>
            <person name="Crow J.A."/>
            <person name="Grimwood J."/>
            <person name="Kramer R."/>
            <person name="Lindquist E."/>
            <person name="Lucas S."/>
            <person name="Salamov A."/>
            <person name="McFadden G.I."/>
            <person name="Lane C.E."/>
            <person name="Keeling P.J."/>
            <person name="Gray M.W."/>
            <person name="Grigoriev I.V."/>
            <person name="Archibald J.M."/>
        </authorList>
    </citation>
    <scope>NUCLEOTIDE SEQUENCE</scope>
    <source>
        <strain evidence="7 9">CCMP2712</strain>
    </source>
</reference>
<dbReference type="InterPro" id="IPR000209">
    <property type="entry name" value="Peptidase_S8/S53_dom"/>
</dbReference>
<dbReference type="eggNOG" id="KOG1114">
    <property type="taxonomic scope" value="Eukaryota"/>
</dbReference>
<evidence type="ECO:0000256" key="4">
    <source>
        <dbReference type="ARBA" id="ARBA00022825"/>
    </source>
</evidence>
<keyword evidence="9" id="KW-1185">Reference proteome</keyword>
<dbReference type="RefSeq" id="XP_005826516.1">
    <property type="nucleotide sequence ID" value="XM_005826459.1"/>
</dbReference>
<dbReference type="GO" id="GO:0006508">
    <property type="term" value="P:proteolysis"/>
    <property type="evidence" value="ECO:0007669"/>
    <property type="project" value="UniProtKB-KW"/>
</dbReference>
<dbReference type="Pfam" id="PF00082">
    <property type="entry name" value="Peptidase_S8"/>
    <property type="match status" value="1"/>
</dbReference>
<dbReference type="GeneID" id="17296350"/>
<sequence>MCPVQPNHRKIVSYNSFPPPPPYPSAYDWYQGHGTHVSGIVAGAAGPNYILATQYNGSAPGAKIVFDDISNTEPYLNYLPWDLNNSLYPHAYGNGARIHSNSWGRKYSRSYDFQCVETDSFMYDHDDFLVVFAAGNSGPYPFSIGSPGVAKNVLSVGSSLNSQYKHTDLSIFSSRGPTFDLRNKPDIIAPGQNIFSASSDGIRNSYQCANSIGLNKSCILEMSGTSMATPAVAGAAAIVRQYFEQGYQVSGERSDDKSANPSSALVKAMIIQSSKPLRSFGSDMSWQESTESPSPEQGYGLLDLSSVLWFGPDSNFVLKTYDRVELYTALLCYIWRNQFRATLVWTDPPGSMYASKSLISDLDLFVVDVNGSTHYGNHRT</sequence>
<gene>
    <name evidence="7" type="ORF">GUITHDRAFT_76253</name>
</gene>
<evidence type="ECO:0000313" key="9">
    <source>
        <dbReference type="Proteomes" id="UP000011087"/>
    </source>
</evidence>
<dbReference type="SUPFAM" id="SSF49785">
    <property type="entry name" value="Galactose-binding domain-like"/>
    <property type="match status" value="1"/>
</dbReference>
<dbReference type="PRINTS" id="PR00723">
    <property type="entry name" value="SUBTILISIN"/>
</dbReference>
<evidence type="ECO:0000259" key="6">
    <source>
        <dbReference type="Pfam" id="PF00082"/>
    </source>
</evidence>
<feature type="domain" description="Peptidase S8/S53" evidence="6">
    <location>
        <begin position="13"/>
        <end position="282"/>
    </location>
</feature>
<dbReference type="InterPro" id="IPR036852">
    <property type="entry name" value="Peptidase_S8/S53_dom_sf"/>
</dbReference>
<comment type="caution">
    <text evidence="5">Lacks conserved residue(s) required for the propagation of feature annotation.</text>
</comment>
<dbReference type="KEGG" id="gtt:GUITHDRAFT_76253"/>
<dbReference type="PROSITE" id="PS51892">
    <property type="entry name" value="SUBTILASE"/>
    <property type="match status" value="1"/>
</dbReference>
<dbReference type="OrthoDB" id="10256524at2759"/>
<organism evidence="7">
    <name type="scientific">Guillardia theta (strain CCMP2712)</name>
    <name type="common">Cryptophyte</name>
    <dbReference type="NCBI Taxonomy" id="905079"/>
    <lineage>
        <taxon>Eukaryota</taxon>
        <taxon>Cryptophyceae</taxon>
        <taxon>Pyrenomonadales</taxon>
        <taxon>Geminigeraceae</taxon>
        <taxon>Guillardia</taxon>
    </lineage>
</organism>
<dbReference type="InterPro" id="IPR015500">
    <property type="entry name" value="Peptidase_S8_subtilisin-rel"/>
</dbReference>
<dbReference type="InterPro" id="IPR023828">
    <property type="entry name" value="Peptidase_S8_Ser-AS"/>
</dbReference>
<reference evidence="9" key="2">
    <citation type="submission" date="2012-11" db="EMBL/GenBank/DDBJ databases">
        <authorList>
            <person name="Kuo A."/>
            <person name="Curtis B.A."/>
            <person name="Tanifuji G."/>
            <person name="Burki F."/>
            <person name="Gruber A."/>
            <person name="Irimia M."/>
            <person name="Maruyama S."/>
            <person name="Arias M.C."/>
            <person name="Ball S.G."/>
            <person name="Gile G.H."/>
            <person name="Hirakawa Y."/>
            <person name="Hopkins J.F."/>
            <person name="Rensing S.A."/>
            <person name="Schmutz J."/>
            <person name="Symeonidi A."/>
            <person name="Elias M."/>
            <person name="Eveleigh R.J."/>
            <person name="Herman E.K."/>
            <person name="Klute M.J."/>
            <person name="Nakayama T."/>
            <person name="Obornik M."/>
            <person name="Reyes-Prieto A."/>
            <person name="Armbrust E.V."/>
            <person name="Aves S.J."/>
            <person name="Beiko R.G."/>
            <person name="Coutinho P."/>
            <person name="Dacks J.B."/>
            <person name="Durnford D.G."/>
            <person name="Fast N.M."/>
            <person name="Green B.R."/>
            <person name="Grisdale C."/>
            <person name="Hempe F."/>
            <person name="Henrissat B."/>
            <person name="Hoppner M.P."/>
            <person name="Ishida K.-I."/>
            <person name="Kim E."/>
            <person name="Koreny L."/>
            <person name="Kroth P.G."/>
            <person name="Liu Y."/>
            <person name="Malik S.-B."/>
            <person name="Maier U.G."/>
            <person name="McRose D."/>
            <person name="Mock T."/>
            <person name="Neilson J.A."/>
            <person name="Onodera N.T."/>
            <person name="Poole A.M."/>
            <person name="Pritham E.J."/>
            <person name="Richards T.A."/>
            <person name="Rocap G."/>
            <person name="Roy S.W."/>
            <person name="Sarai C."/>
            <person name="Schaack S."/>
            <person name="Shirato S."/>
            <person name="Slamovits C.H."/>
            <person name="Spencer D.F."/>
            <person name="Suzuki S."/>
            <person name="Worden A.Z."/>
            <person name="Zauner S."/>
            <person name="Barry K."/>
            <person name="Bell C."/>
            <person name="Bharti A.K."/>
            <person name="Crow J.A."/>
            <person name="Grimwood J."/>
            <person name="Kramer R."/>
            <person name="Lindquist E."/>
            <person name="Lucas S."/>
            <person name="Salamov A."/>
            <person name="McFadden G.I."/>
            <person name="Lane C.E."/>
            <person name="Keeling P.J."/>
            <person name="Gray M.W."/>
            <person name="Grigoriev I.V."/>
            <person name="Archibald J.M."/>
        </authorList>
    </citation>
    <scope>NUCLEOTIDE SEQUENCE</scope>
    <source>
        <strain evidence="9">CCMP2712</strain>
    </source>
</reference>
<dbReference type="STRING" id="905079.L1ITE2"/>
<dbReference type="AlphaFoldDB" id="L1ITE2"/>
<dbReference type="CDD" id="cd04842">
    <property type="entry name" value="Peptidases_S8_Kp43_protease"/>
    <property type="match status" value="1"/>
</dbReference>
<evidence type="ECO:0000256" key="5">
    <source>
        <dbReference type="PROSITE-ProRule" id="PRU01240"/>
    </source>
</evidence>
<dbReference type="Gene3D" id="3.40.50.200">
    <property type="entry name" value="Peptidase S8/S53 domain"/>
    <property type="match status" value="1"/>
</dbReference>
<proteinExistence type="inferred from homology"/>
<keyword evidence="3" id="KW-0378">Hydrolase</keyword>
<evidence type="ECO:0000256" key="2">
    <source>
        <dbReference type="ARBA" id="ARBA00022670"/>
    </source>
</evidence>
<dbReference type="InterPro" id="IPR034058">
    <property type="entry name" value="TagA/B/C/D_pept_dom"/>
</dbReference>
<dbReference type="OMA" id="RICIAYS"/>
<dbReference type="EMBL" id="JH993038">
    <property type="protein sequence ID" value="EKX39536.1"/>
    <property type="molecule type" value="Genomic_DNA"/>
</dbReference>
<reference evidence="8" key="3">
    <citation type="submission" date="2015-06" db="UniProtKB">
        <authorList>
            <consortium name="EnsemblProtists"/>
        </authorList>
    </citation>
    <scope>IDENTIFICATION</scope>
</reference>
<feature type="non-terminal residue" evidence="7">
    <location>
        <position position="380"/>
    </location>
</feature>
<evidence type="ECO:0000313" key="7">
    <source>
        <dbReference type="EMBL" id="EKX39536.1"/>
    </source>
</evidence>
<dbReference type="PANTHER" id="PTHR43399:SF4">
    <property type="entry name" value="CELL WALL-ASSOCIATED PROTEASE"/>
    <property type="match status" value="1"/>
</dbReference>
<dbReference type="PaxDb" id="55529-EKX39536"/>